<comment type="caution">
    <text evidence="9">The sequence shown here is derived from an EMBL/GenBank/DDBJ whole genome shotgun (WGS) entry which is preliminary data.</text>
</comment>
<comment type="similarity">
    <text evidence="2">Belongs to the GtrA family.</text>
</comment>
<dbReference type="GO" id="GO:0005886">
    <property type="term" value="C:plasma membrane"/>
    <property type="evidence" value="ECO:0007669"/>
    <property type="project" value="TreeGrafter"/>
</dbReference>
<dbReference type="InterPro" id="IPR051401">
    <property type="entry name" value="GtrA_CellWall_Glycosyl"/>
</dbReference>
<dbReference type="PANTHER" id="PTHR38459">
    <property type="entry name" value="PROPHAGE BACTOPRENOL-LINKED GLUCOSE TRANSLOCASE HOMOLOG"/>
    <property type="match status" value="1"/>
</dbReference>
<evidence type="ECO:0000313" key="9">
    <source>
        <dbReference type="EMBL" id="GGZ97579.1"/>
    </source>
</evidence>
<keyword evidence="5 7" id="KW-0472">Membrane</keyword>
<evidence type="ECO:0000256" key="6">
    <source>
        <dbReference type="SAM" id="MobiDB-lite"/>
    </source>
</evidence>
<keyword evidence="4 7" id="KW-1133">Transmembrane helix</keyword>
<evidence type="ECO:0000256" key="5">
    <source>
        <dbReference type="ARBA" id="ARBA00023136"/>
    </source>
</evidence>
<comment type="subcellular location">
    <subcellularLocation>
        <location evidence="1">Membrane</location>
        <topology evidence="1">Multi-pass membrane protein</topology>
    </subcellularLocation>
</comment>
<dbReference type="AlphaFoldDB" id="A0A918VHQ1"/>
<gene>
    <name evidence="9" type="ORF">GCM10010389_40990</name>
</gene>
<dbReference type="PANTHER" id="PTHR38459:SF1">
    <property type="entry name" value="PROPHAGE BACTOPRENOL-LINKED GLUCOSE TRANSLOCASE HOMOLOG"/>
    <property type="match status" value="1"/>
</dbReference>
<protein>
    <recommendedName>
        <fullName evidence="8">GtrA/DPMS transmembrane domain-containing protein</fullName>
    </recommendedName>
</protein>
<evidence type="ECO:0000256" key="1">
    <source>
        <dbReference type="ARBA" id="ARBA00004141"/>
    </source>
</evidence>
<sequence>MRCFRTVPVHTGEPRGETEPSPRPAVKPAVSTARRDRTRALPASRILRFAVVGGAGTAVNTAVLYVLHGVLRMPLVAASVLAVELAVVHNYLLNDWWTFAARTPSLRGFGKFNVSMLTGLAVNVLVLWTLVHGGVQLVAANLLAIGAAFAVNYASSALWVWDGTGGRIR</sequence>
<dbReference type="InterPro" id="IPR007267">
    <property type="entry name" value="GtrA_DPMS_TM"/>
</dbReference>
<feature type="domain" description="GtrA/DPMS transmembrane" evidence="8">
    <location>
        <begin position="48"/>
        <end position="161"/>
    </location>
</feature>
<evidence type="ECO:0000313" key="10">
    <source>
        <dbReference type="Proteomes" id="UP000623010"/>
    </source>
</evidence>
<dbReference type="Pfam" id="PF04138">
    <property type="entry name" value="GtrA_DPMS_TM"/>
    <property type="match status" value="1"/>
</dbReference>
<proteinExistence type="inferred from homology"/>
<organism evidence="9 10">
    <name type="scientific">Streptomyces echinoruber</name>
    <dbReference type="NCBI Taxonomy" id="68898"/>
    <lineage>
        <taxon>Bacteria</taxon>
        <taxon>Bacillati</taxon>
        <taxon>Actinomycetota</taxon>
        <taxon>Actinomycetes</taxon>
        <taxon>Kitasatosporales</taxon>
        <taxon>Streptomycetaceae</taxon>
        <taxon>Streptomyces</taxon>
    </lineage>
</organism>
<evidence type="ECO:0000259" key="8">
    <source>
        <dbReference type="Pfam" id="PF04138"/>
    </source>
</evidence>
<evidence type="ECO:0000256" key="2">
    <source>
        <dbReference type="ARBA" id="ARBA00009399"/>
    </source>
</evidence>
<keyword evidence="10" id="KW-1185">Reference proteome</keyword>
<name>A0A918VHQ1_9ACTN</name>
<accession>A0A918VHQ1</accession>
<feature type="transmembrane region" description="Helical" evidence="7">
    <location>
        <begin position="73"/>
        <end position="93"/>
    </location>
</feature>
<keyword evidence="3 7" id="KW-0812">Transmembrane</keyword>
<reference evidence="9" key="1">
    <citation type="journal article" date="2014" name="Int. J. Syst. Evol. Microbiol.">
        <title>Complete genome sequence of Corynebacterium casei LMG S-19264T (=DSM 44701T), isolated from a smear-ripened cheese.</title>
        <authorList>
            <consortium name="US DOE Joint Genome Institute (JGI-PGF)"/>
            <person name="Walter F."/>
            <person name="Albersmeier A."/>
            <person name="Kalinowski J."/>
            <person name="Ruckert C."/>
        </authorList>
    </citation>
    <scope>NUCLEOTIDE SEQUENCE</scope>
    <source>
        <strain evidence="9">JCM 5016</strain>
    </source>
</reference>
<dbReference type="Proteomes" id="UP000623010">
    <property type="component" value="Unassembled WGS sequence"/>
</dbReference>
<evidence type="ECO:0000256" key="3">
    <source>
        <dbReference type="ARBA" id="ARBA00022692"/>
    </source>
</evidence>
<evidence type="ECO:0000256" key="7">
    <source>
        <dbReference type="SAM" id="Phobius"/>
    </source>
</evidence>
<feature type="transmembrane region" description="Helical" evidence="7">
    <location>
        <begin position="137"/>
        <end position="161"/>
    </location>
</feature>
<evidence type="ECO:0000256" key="4">
    <source>
        <dbReference type="ARBA" id="ARBA00022989"/>
    </source>
</evidence>
<feature type="transmembrane region" description="Helical" evidence="7">
    <location>
        <begin position="114"/>
        <end position="131"/>
    </location>
</feature>
<feature type="transmembrane region" description="Helical" evidence="7">
    <location>
        <begin position="46"/>
        <end position="67"/>
    </location>
</feature>
<dbReference type="EMBL" id="BMWH01000017">
    <property type="protein sequence ID" value="GGZ97579.1"/>
    <property type="molecule type" value="Genomic_DNA"/>
</dbReference>
<reference evidence="9" key="2">
    <citation type="submission" date="2020-09" db="EMBL/GenBank/DDBJ databases">
        <authorList>
            <person name="Sun Q."/>
            <person name="Ohkuma M."/>
        </authorList>
    </citation>
    <scope>NUCLEOTIDE SEQUENCE</scope>
    <source>
        <strain evidence="9">JCM 5016</strain>
    </source>
</reference>
<feature type="region of interest" description="Disordered" evidence="6">
    <location>
        <begin position="1"/>
        <end position="36"/>
    </location>
</feature>
<dbReference type="GO" id="GO:0000271">
    <property type="term" value="P:polysaccharide biosynthetic process"/>
    <property type="evidence" value="ECO:0007669"/>
    <property type="project" value="InterPro"/>
</dbReference>